<evidence type="ECO:0000256" key="9">
    <source>
        <dbReference type="SAM" id="Phobius"/>
    </source>
</evidence>
<feature type="transmembrane region" description="Helical" evidence="9">
    <location>
        <begin position="217"/>
        <end position="240"/>
    </location>
</feature>
<comment type="caution">
    <text evidence="10">The sequence shown here is derived from an EMBL/GenBank/DDBJ whole genome shotgun (WGS) entry which is preliminary data.</text>
</comment>
<dbReference type="PANTHER" id="PTHR21716:SF53">
    <property type="entry name" value="PERMEASE PERM-RELATED"/>
    <property type="match status" value="1"/>
</dbReference>
<evidence type="ECO:0000256" key="3">
    <source>
        <dbReference type="ARBA" id="ARBA00022448"/>
    </source>
</evidence>
<feature type="transmembrane region" description="Helical" evidence="9">
    <location>
        <begin position="76"/>
        <end position="97"/>
    </location>
</feature>
<evidence type="ECO:0000256" key="2">
    <source>
        <dbReference type="ARBA" id="ARBA00009773"/>
    </source>
</evidence>
<reference evidence="10 11" key="1">
    <citation type="submission" date="2023-10" db="EMBL/GenBank/DDBJ databases">
        <title>Microbacterium xanthum sp. nov., isolated from seaweed.</title>
        <authorList>
            <person name="Lee S.D."/>
        </authorList>
    </citation>
    <scope>NUCLEOTIDE SEQUENCE [LARGE SCALE GENOMIC DNA]</scope>
    <source>
        <strain evidence="10 11">KCTC 19124</strain>
    </source>
</reference>
<dbReference type="InterPro" id="IPR002549">
    <property type="entry name" value="AI-2E-like"/>
</dbReference>
<feature type="transmembrane region" description="Helical" evidence="9">
    <location>
        <begin position="278"/>
        <end position="297"/>
    </location>
</feature>
<feature type="transmembrane region" description="Helical" evidence="9">
    <location>
        <begin position="246"/>
        <end position="271"/>
    </location>
</feature>
<organism evidence="10 11">
    <name type="scientific">Microbacterium aquimaris</name>
    <dbReference type="NCBI Taxonomy" id="459816"/>
    <lineage>
        <taxon>Bacteria</taxon>
        <taxon>Bacillati</taxon>
        <taxon>Actinomycetota</taxon>
        <taxon>Actinomycetes</taxon>
        <taxon>Micrococcales</taxon>
        <taxon>Microbacteriaceae</taxon>
        <taxon>Microbacterium</taxon>
    </lineage>
</organism>
<comment type="similarity">
    <text evidence="2">Belongs to the autoinducer-2 exporter (AI-2E) (TC 2.A.86) family.</text>
</comment>
<keyword evidence="3" id="KW-0813">Transport</keyword>
<evidence type="ECO:0000313" key="10">
    <source>
        <dbReference type="EMBL" id="MDZ8160409.1"/>
    </source>
</evidence>
<dbReference type="RefSeq" id="WP_194423133.1">
    <property type="nucleotide sequence ID" value="NZ_BAAAPT010000001.1"/>
</dbReference>
<keyword evidence="7 9" id="KW-0472">Membrane</keyword>
<dbReference type="Pfam" id="PF01594">
    <property type="entry name" value="AI-2E_transport"/>
    <property type="match status" value="1"/>
</dbReference>
<dbReference type="Proteomes" id="UP001291912">
    <property type="component" value="Unassembled WGS sequence"/>
</dbReference>
<evidence type="ECO:0000256" key="4">
    <source>
        <dbReference type="ARBA" id="ARBA00022475"/>
    </source>
</evidence>
<keyword evidence="4" id="KW-1003">Cell membrane</keyword>
<evidence type="ECO:0000256" key="7">
    <source>
        <dbReference type="ARBA" id="ARBA00023136"/>
    </source>
</evidence>
<proteinExistence type="inferred from homology"/>
<evidence type="ECO:0000256" key="1">
    <source>
        <dbReference type="ARBA" id="ARBA00004651"/>
    </source>
</evidence>
<keyword evidence="6 9" id="KW-1133">Transmembrane helix</keyword>
<comment type="subcellular location">
    <subcellularLocation>
        <location evidence="1">Cell membrane</location>
        <topology evidence="1">Multi-pass membrane protein</topology>
    </subcellularLocation>
</comment>
<evidence type="ECO:0000256" key="6">
    <source>
        <dbReference type="ARBA" id="ARBA00022989"/>
    </source>
</evidence>
<feature type="transmembrane region" description="Helical" evidence="9">
    <location>
        <begin position="317"/>
        <end position="348"/>
    </location>
</feature>
<keyword evidence="5 9" id="KW-0812">Transmembrane</keyword>
<evidence type="ECO:0000256" key="8">
    <source>
        <dbReference type="SAM" id="MobiDB-lite"/>
    </source>
</evidence>
<evidence type="ECO:0000313" key="11">
    <source>
        <dbReference type="Proteomes" id="UP001291912"/>
    </source>
</evidence>
<dbReference type="PANTHER" id="PTHR21716">
    <property type="entry name" value="TRANSMEMBRANE PROTEIN"/>
    <property type="match status" value="1"/>
</dbReference>
<evidence type="ECO:0000256" key="5">
    <source>
        <dbReference type="ARBA" id="ARBA00022692"/>
    </source>
</evidence>
<name>A0ABU5N2U7_9MICO</name>
<feature type="region of interest" description="Disordered" evidence="8">
    <location>
        <begin position="359"/>
        <end position="381"/>
    </location>
</feature>
<feature type="transmembrane region" description="Helical" evidence="9">
    <location>
        <begin position="162"/>
        <end position="187"/>
    </location>
</feature>
<sequence>MVDAPPLPEESTPIRLWGPFRTGLSATVGGLVAIGLGVAVSQLSTVLIYVGFALFAALGLDPVVRFLQRRGISRAWAIVVVYSGFAAVAVGVLLLIVPTVARQVTQVIADAPKTLHAFTETDFYAWLSSTFGSEWGTWLSDAQSFLTDPANLASLGRGALDVGVGVATTLSGLVIVLVLSLYFLASLDRIKTSFARMFPARSRDQVTRITGQVTDSVGSYLVGMVVLAGINSVVAFTLHVATGLPFAALLGVAAFCITLIPLVGSVLYWVVATSLALFTGWVPALIFGVLYLIYMQVEAYVLTPRVMSRAISIPGSLVVIGALIGGTLLGLLGALIAIPVTASLLLLVTQLVIPRQDAKTSPLEPHPRDTAHVDTTQEENA</sequence>
<protein>
    <submittedName>
        <fullName evidence="10">AI-2E family transporter</fullName>
    </submittedName>
</protein>
<dbReference type="EMBL" id="JAWJYN010000001">
    <property type="protein sequence ID" value="MDZ8160409.1"/>
    <property type="molecule type" value="Genomic_DNA"/>
</dbReference>
<keyword evidence="11" id="KW-1185">Reference proteome</keyword>
<gene>
    <name evidence="10" type="ORF">R2Q92_01060</name>
</gene>
<accession>A0ABU5N2U7</accession>